<dbReference type="eggNOG" id="COG4152">
    <property type="taxonomic scope" value="Bacteria"/>
</dbReference>
<dbReference type="InterPro" id="IPR003593">
    <property type="entry name" value="AAA+_ATPase"/>
</dbReference>
<comment type="similarity">
    <text evidence="1">Belongs to the ABC transporter superfamily.</text>
</comment>
<dbReference type="PROSITE" id="PS50893">
    <property type="entry name" value="ABC_TRANSPORTER_2"/>
    <property type="match status" value="1"/>
</dbReference>
<dbReference type="AlphaFoldDB" id="E6U6N0"/>
<dbReference type="Gene3D" id="3.40.50.300">
    <property type="entry name" value="P-loop containing nucleotide triphosphate hydrolases"/>
    <property type="match status" value="1"/>
</dbReference>
<dbReference type="GO" id="GO:0016887">
    <property type="term" value="F:ATP hydrolysis activity"/>
    <property type="evidence" value="ECO:0007669"/>
    <property type="project" value="InterPro"/>
</dbReference>
<protein>
    <submittedName>
        <fullName evidence="6">ABC transporter related protein</fullName>
    </submittedName>
</protein>
<dbReference type="RefSeq" id="WP_013484144.1">
    <property type="nucleotide sequence ID" value="NC_014828.1"/>
</dbReference>
<sequence length="298" mass="33217">MGLHVEHVRKQYGGKTAVQNLSFTMDSPGVFGLLGTNGAGKTTTIRMLLGILEQDAGTITWDGRPVTRENVSFGYLPEERGLYPKIRVGEQLFYFASLRGMNAQAARQSIRRWYERLEIGKYDRMTADQLSKGNQQKVQLAAALLHDPDLVVLDEPISGLDPVNADLFADVMREQAAEGKYIVLSSHQMESVEAFCRDILMLKDGQTVLQGNLRAIKDGYGRTNLSVECGKDVHARAETAGLTVLEQDARGLECRIRDEADAYRFLRGLLDDGVRIDRFEIRTPSLHEIFVEKAGARA</sequence>
<keyword evidence="2" id="KW-0813">Transport</keyword>
<dbReference type="STRING" id="663278.Ethha_0176"/>
<dbReference type="PANTHER" id="PTHR42711">
    <property type="entry name" value="ABC TRANSPORTER ATP-BINDING PROTEIN"/>
    <property type="match status" value="1"/>
</dbReference>
<dbReference type="InterPro" id="IPR025302">
    <property type="entry name" value="DrrA1/2-like_C"/>
</dbReference>
<dbReference type="InterPro" id="IPR003439">
    <property type="entry name" value="ABC_transporter-like_ATP-bd"/>
</dbReference>
<dbReference type="SMART" id="SM00382">
    <property type="entry name" value="AAA"/>
    <property type="match status" value="1"/>
</dbReference>
<dbReference type="Pfam" id="PF00005">
    <property type="entry name" value="ABC_tran"/>
    <property type="match status" value="1"/>
</dbReference>
<reference evidence="6 7" key="1">
    <citation type="submission" date="2010-12" db="EMBL/GenBank/DDBJ databases">
        <title>Complete sequence of Ethanoligenens harbinense YUAN-3.</title>
        <authorList>
            <person name="Lucas S."/>
            <person name="Copeland A."/>
            <person name="Lapidus A."/>
            <person name="Cheng J.-F."/>
            <person name="Bruce D."/>
            <person name="Goodwin L."/>
            <person name="Pitluck S."/>
            <person name="Chertkov O."/>
            <person name="Misra M."/>
            <person name="Detter J.C."/>
            <person name="Han C."/>
            <person name="Tapia R."/>
            <person name="Land M."/>
            <person name="Hauser L."/>
            <person name="Jeffries C."/>
            <person name="Kyrpides N."/>
            <person name="Ivanova N."/>
            <person name="Mikhailova N."/>
            <person name="Wang A."/>
            <person name="Mouttaki H."/>
            <person name="He Z."/>
            <person name="Zhou J."/>
            <person name="Hemme C.L."/>
            <person name="Woyke T."/>
        </authorList>
    </citation>
    <scope>NUCLEOTIDE SEQUENCE [LARGE SCALE GENOMIC DNA]</scope>
    <source>
        <strain evidence="7">DSM 18485 / JCM 12961 / CGMCC 1.5033 / YUAN-3</strain>
    </source>
</reference>
<dbReference type="Pfam" id="PF13732">
    <property type="entry name" value="DrrA1-3_C"/>
    <property type="match status" value="1"/>
</dbReference>
<dbReference type="EMBL" id="CP002400">
    <property type="protein sequence ID" value="ADU25763.1"/>
    <property type="molecule type" value="Genomic_DNA"/>
</dbReference>
<evidence type="ECO:0000256" key="1">
    <source>
        <dbReference type="ARBA" id="ARBA00005417"/>
    </source>
</evidence>
<dbReference type="InterPro" id="IPR027417">
    <property type="entry name" value="P-loop_NTPase"/>
</dbReference>
<evidence type="ECO:0000256" key="2">
    <source>
        <dbReference type="ARBA" id="ARBA00022448"/>
    </source>
</evidence>
<dbReference type="PROSITE" id="PS00211">
    <property type="entry name" value="ABC_TRANSPORTER_1"/>
    <property type="match status" value="1"/>
</dbReference>
<feature type="domain" description="ABC transporter" evidence="5">
    <location>
        <begin position="3"/>
        <end position="229"/>
    </location>
</feature>
<evidence type="ECO:0000256" key="4">
    <source>
        <dbReference type="ARBA" id="ARBA00022840"/>
    </source>
</evidence>
<keyword evidence="7" id="KW-1185">Reference proteome</keyword>
<dbReference type="SUPFAM" id="SSF52540">
    <property type="entry name" value="P-loop containing nucleoside triphosphate hydrolases"/>
    <property type="match status" value="1"/>
</dbReference>
<dbReference type="HOGENOM" id="CLU_000604_1_2_9"/>
<gene>
    <name evidence="6" type="ordered locus">Ethha_0176</name>
</gene>
<dbReference type="GO" id="GO:0005524">
    <property type="term" value="F:ATP binding"/>
    <property type="evidence" value="ECO:0007669"/>
    <property type="project" value="UniProtKB-KW"/>
</dbReference>
<dbReference type="InterPro" id="IPR050763">
    <property type="entry name" value="ABC_transporter_ATP-binding"/>
</dbReference>
<keyword evidence="4" id="KW-0067">ATP-binding</keyword>
<evidence type="ECO:0000313" key="7">
    <source>
        <dbReference type="Proteomes" id="UP000001551"/>
    </source>
</evidence>
<evidence type="ECO:0000313" key="6">
    <source>
        <dbReference type="EMBL" id="ADU25763.1"/>
    </source>
</evidence>
<accession>E6U6N0</accession>
<dbReference type="InterPro" id="IPR017871">
    <property type="entry name" value="ABC_transporter-like_CS"/>
</dbReference>
<keyword evidence="3" id="KW-0547">Nucleotide-binding</keyword>
<organism evidence="6 7">
    <name type="scientific">Ethanoligenens harbinense (strain DSM 18485 / JCM 12961 / CGMCC 1.5033 / YUAN-3)</name>
    <dbReference type="NCBI Taxonomy" id="663278"/>
    <lineage>
        <taxon>Bacteria</taxon>
        <taxon>Bacillati</taxon>
        <taxon>Bacillota</taxon>
        <taxon>Clostridia</taxon>
        <taxon>Eubacteriales</taxon>
        <taxon>Oscillospiraceae</taxon>
        <taxon>Ethanoligenens</taxon>
    </lineage>
</organism>
<evidence type="ECO:0000256" key="3">
    <source>
        <dbReference type="ARBA" id="ARBA00022741"/>
    </source>
</evidence>
<proteinExistence type="inferred from homology"/>
<name>E6U6N0_ETHHY</name>
<dbReference type="PANTHER" id="PTHR42711:SF5">
    <property type="entry name" value="ABC TRANSPORTER ATP-BINDING PROTEIN NATA"/>
    <property type="match status" value="1"/>
</dbReference>
<dbReference type="Proteomes" id="UP000001551">
    <property type="component" value="Chromosome"/>
</dbReference>
<evidence type="ECO:0000259" key="5">
    <source>
        <dbReference type="PROSITE" id="PS50893"/>
    </source>
</evidence>
<dbReference type="KEGG" id="eha:Ethha_0176"/>